<evidence type="ECO:0000256" key="5">
    <source>
        <dbReference type="SAM" id="SignalP"/>
    </source>
</evidence>
<sequence>MMHALNLVCAVAISVLAVRAQDLLTDIAKIQRYWGQISPYADNPEDHFGVRFVGLPDGCQIESVQTLQRHAQRFPTGSIDDGENDQRFSIKLSNLTSSSNSTGSFAGPLSFLNTYRYPIVDTGLLTGIGATTELASGVSFWNRYGRTLYNATVGQIAYNSSFPDGTDRAPVVLRTTGFFGSSFPIVPNPTFANVTKPYKVVIIPEGGTENNSLASYDSCFNVNDATTGVLGDLDLFTYLPKYLTAATARLQKHAPEGLTLTVNDTYAMQSICAYEHGYLGMSDFCELFTADEWAGFENTLDVEYYYDYAFGNPTGRAQGLGYLQELLAGLNRTLISSSSSSVNSTLDGDATTFPTNQPFYADFSHDDIIISVLTAMSLDYIRDPPSLTQFPPNPHRHFILSHLTPFGARLITETIGCSLSDPAPVEKSRVSYTPGQYGYNASNATHKFVRMRLNHRILPLNTIRGGACGNYISGRVDGMCALGDFMRSQQNNTVMANYNYSCFGNYTITDPTSGKDFDGAIFQ</sequence>
<feature type="disulfide bond" evidence="4">
    <location>
        <begin position="59"/>
        <end position="417"/>
    </location>
</feature>
<feature type="disulfide bond" evidence="4">
    <location>
        <begin position="272"/>
        <end position="285"/>
    </location>
</feature>
<feature type="signal peptide" evidence="5">
    <location>
        <begin position="1"/>
        <end position="20"/>
    </location>
</feature>
<feature type="active site" description="Proton donor" evidence="3">
    <location>
        <position position="366"/>
    </location>
</feature>
<dbReference type="Proteomes" id="UP000235371">
    <property type="component" value="Unassembled WGS sequence"/>
</dbReference>
<dbReference type="EMBL" id="KZ613899">
    <property type="protein sequence ID" value="PMD52614.1"/>
    <property type="molecule type" value="Genomic_DNA"/>
</dbReference>
<evidence type="ECO:0000313" key="7">
    <source>
        <dbReference type="Proteomes" id="UP000235371"/>
    </source>
</evidence>
<keyword evidence="4" id="KW-1015">Disulfide bond</keyword>
<dbReference type="SUPFAM" id="SSF53254">
    <property type="entry name" value="Phosphoglycerate mutase-like"/>
    <property type="match status" value="1"/>
</dbReference>
<dbReference type="FunCoup" id="A0A2J6SPA9">
    <property type="interactions" value="479"/>
</dbReference>
<feature type="active site" description="Nucleophile" evidence="3">
    <location>
        <position position="70"/>
    </location>
</feature>
<dbReference type="InterPro" id="IPR029033">
    <property type="entry name" value="His_PPase_superfam"/>
</dbReference>
<name>A0A2J6SPA9_9HELO</name>
<dbReference type="Gene3D" id="3.40.50.1240">
    <property type="entry name" value="Phosphoglycerate mutase-like"/>
    <property type="match status" value="1"/>
</dbReference>
<dbReference type="InterPro" id="IPR016274">
    <property type="entry name" value="Histidine_acid_Pase_euk"/>
</dbReference>
<keyword evidence="7" id="KW-1185">Reference proteome</keyword>
<evidence type="ECO:0000313" key="6">
    <source>
        <dbReference type="EMBL" id="PMD52614.1"/>
    </source>
</evidence>
<dbReference type="GeneID" id="36594155"/>
<dbReference type="InterPro" id="IPR000560">
    <property type="entry name" value="His_Pase_clade-2"/>
</dbReference>
<dbReference type="PANTHER" id="PTHR20963">
    <property type="entry name" value="MULTIPLE INOSITOL POLYPHOSPHATE PHOSPHATASE-RELATED"/>
    <property type="match status" value="1"/>
</dbReference>
<proteinExistence type="predicted"/>
<feature type="chain" id="PRO_5014352333" evidence="5">
    <location>
        <begin position="21"/>
        <end position="523"/>
    </location>
</feature>
<dbReference type="RefSeq" id="XP_024729518.1">
    <property type="nucleotide sequence ID" value="XM_024886078.1"/>
</dbReference>
<evidence type="ECO:0000256" key="4">
    <source>
        <dbReference type="PIRSR" id="PIRSR000894-2"/>
    </source>
</evidence>
<dbReference type="Pfam" id="PF00328">
    <property type="entry name" value="His_Phos_2"/>
    <property type="match status" value="1"/>
</dbReference>
<dbReference type="CDD" id="cd07061">
    <property type="entry name" value="HP_HAP_like"/>
    <property type="match status" value="1"/>
</dbReference>
<evidence type="ECO:0000256" key="3">
    <source>
        <dbReference type="PIRSR" id="PIRSR000894-1"/>
    </source>
</evidence>
<dbReference type="STRING" id="1095630.A0A2J6SPA9"/>
<keyword evidence="5" id="KW-0732">Signal</keyword>
<dbReference type="GO" id="GO:0003993">
    <property type="term" value="F:acid phosphatase activity"/>
    <property type="evidence" value="ECO:0007669"/>
    <property type="project" value="TreeGrafter"/>
</dbReference>
<keyword evidence="2" id="KW-0325">Glycoprotein</keyword>
<evidence type="ECO:0000256" key="2">
    <source>
        <dbReference type="ARBA" id="ARBA00023180"/>
    </source>
</evidence>
<dbReference type="PIRSF" id="PIRSF000894">
    <property type="entry name" value="Acid_phosphatase"/>
    <property type="match status" value="1"/>
</dbReference>
<dbReference type="InParanoid" id="A0A2J6SPA9"/>
<gene>
    <name evidence="6" type="ORF">K444DRAFT_656373</name>
</gene>
<dbReference type="AlphaFoldDB" id="A0A2J6SPA9"/>
<reference evidence="6 7" key="1">
    <citation type="submission" date="2016-04" db="EMBL/GenBank/DDBJ databases">
        <title>A degradative enzymes factory behind the ericoid mycorrhizal symbiosis.</title>
        <authorList>
            <consortium name="DOE Joint Genome Institute"/>
            <person name="Martino E."/>
            <person name="Morin E."/>
            <person name="Grelet G."/>
            <person name="Kuo A."/>
            <person name="Kohler A."/>
            <person name="Daghino S."/>
            <person name="Barry K."/>
            <person name="Choi C."/>
            <person name="Cichocki N."/>
            <person name="Clum A."/>
            <person name="Copeland A."/>
            <person name="Hainaut M."/>
            <person name="Haridas S."/>
            <person name="Labutti K."/>
            <person name="Lindquist E."/>
            <person name="Lipzen A."/>
            <person name="Khouja H.-R."/>
            <person name="Murat C."/>
            <person name="Ohm R."/>
            <person name="Olson A."/>
            <person name="Spatafora J."/>
            <person name="Veneault-Fourrey C."/>
            <person name="Henrissat B."/>
            <person name="Grigoriev I."/>
            <person name="Martin F."/>
            <person name="Perotto S."/>
        </authorList>
    </citation>
    <scope>NUCLEOTIDE SEQUENCE [LARGE SCALE GENOMIC DNA]</scope>
    <source>
        <strain evidence="6 7">E</strain>
    </source>
</reference>
<accession>A0A2J6SPA9</accession>
<evidence type="ECO:0000256" key="1">
    <source>
        <dbReference type="ARBA" id="ARBA00022801"/>
    </source>
</evidence>
<protein>
    <submittedName>
        <fullName evidence="6">Phosphoglycerate mutase-like protein</fullName>
    </submittedName>
</protein>
<dbReference type="OrthoDB" id="6509975at2759"/>
<organism evidence="6 7">
    <name type="scientific">Hyaloscypha bicolor E</name>
    <dbReference type="NCBI Taxonomy" id="1095630"/>
    <lineage>
        <taxon>Eukaryota</taxon>
        <taxon>Fungi</taxon>
        <taxon>Dikarya</taxon>
        <taxon>Ascomycota</taxon>
        <taxon>Pezizomycotina</taxon>
        <taxon>Leotiomycetes</taxon>
        <taxon>Helotiales</taxon>
        <taxon>Hyaloscyphaceae</taxon>
        <taxon>Hyaloscypha</taxon>
        <taxon>Hyaloscypha bicolor</taxon>
    </lineage>
</organism>
<dbReference type="PANTHER" id="PTHR20963:SF43">
    <property type="entry name" value="PUTATIVE (AFU_ORTHOLOGUE AFUA_7G01240)-RELATED"/>
    <property type="match status" value="1"/>
</dbReference>
<keyword evidence="1" id="KW-0378">Hydrolase</keyword>